<organism evidence="7 8">
    <name type="scientific">Sphaerobolus stellatus (strain SS14)</name>
    <dbReference type="NCBI Taxonomy" id="990650"/>
    <lineage>
        <taxon>Eukaryota</taxon>
        <taxon>Fungi</taxon>
        <taxon>Dikarya</taxon>
        <taxon>Basidiomycota</taxon>
        <taxon>Agaricomycotina</taxon>
        <taxon>Agaricomycetes</taxon>
        <taxon>Phallomycetidae</taxon>
        <taxon>Geastrales</taxon>
        <taxon>Sphaerobolaceae</taxon>
        <taxon>Sphaerobolus</taxon>
    </lineage>
</organism>
<proteinExistence type="inferred from homology"/>
<comment type="subcellular location">
    <subcellularLocation>
        <location evidence="1 6">Secreted</location>
        <location evidence="1 6">Cell wall</location>
    </subcellularLocation>
</comment>
<keyword evidence="5 6" id="KW-1015">Disulfide bond</keyword>
<reference evidence="7 8" key="1">
    <citation type="submission" date="2014-06" db="EMBL/GenBank/DDBJ databases">
        <title>Evolutionary Origins and Diversification of the Mycorrhizal Mutualists.</title>
        <authorList>
            <consortium name="DOE Joint Genome Institute"/>
            <consortium name="Mycorrhizal Genomics Consortium"/>
            <person name="Kohler A."/>
            <person name="Kuo A."/>
            <person name="Nagy L.G."/>
            <person name="Floudas D."/>
            <person name="Copeland A."/>
            <person name="Barry K.W."/>
            <person name="Cichocki N."/>
            <person name="Veneault-Fourrey C."/>
            <person name="LaButti K."/>
            <person name="Lindquist E.A."/>
            <person name="Lipzen A."/>
            <person name="Lundell T."/>
            <person name="Morin E."/>
            <person name="Murat C."/>
            <person name="Riley R."/>
            <person name="Ohm R."/>
            <person name="Sun H."/>
            <person name="Tunlid A."/>
            <person name="Henrissat B."/>
            <person name="Grigoriev I.V."/>
            <person name="Hibbett D.S."/>
            <person name="Martin F."/>
        </authorList>
    </citation>
    <scope>NUCLEOTIDE SEQUENCE [LARGE SCALE GENOMIC DNA]</scope>
    <source>
        <strain evidence="7 8">SS14</strain>
    </source>
</reference>
<dbReference type="AlphaFoldDB" id="A0A0C9UBN3"/>
<accession>A0A0C9UBN3</accession>
<evidence type="ECO:0000256" key="2">
    <source>
        <dbReference type="ARBA" id="ARBA00010446"/>
    </source>
</evidence>
<dbReference type="HOGENOM" id="CLU_105134_1_1_1"/>
<dbReference type="CDD" id="cd23507">
    <property type="entry name" value="hydrophobin_I"/>
    <property type="match status" value="1"/>
</dbReference>
<evidence type="ECO:0000313" key="7">
    <source>
        <dbReference type="EMBL" id="KIJ22510.1"/>
    </source>
</evidence>
<keyword evidence="4 6" id="KW-0964">Secreted</keyword>
<feature type="signal peptide" evidence="6">
    <location>
        <begin position="1"/>
        <end position="17"/>
    </location>
</feature>
<evidence type="ECO:0000256" key="6">
    <source>
        <dbReference type="RuleBase" id="RU365009"/>
    </source>
</evidence>
<feature type="chain" id="PRO_5013988467" description="Hydrophobin" evidence="6">
    <location>
        <begin position="18"/>
        <end position="98"/>
    </location>
</feature>
<keyword evidence="3 6" id="KW-0134">Cell wall</keyword>
<sequence>MFIKVAVLSFLPILTSATQTISASPPQSTPISICQCNTGKAQCCNTVQSASDLPVPIIASLLGIVISGPDVLVGLGCTPITIIDLDQGANCAQQPVCC</sequence>
<gene>
    <name evidence="7" type="ORF">M422DRAFT_197095</name>
</gene>
<dbReference type="OrthoDB" id="4225815at2759"/>
<evidence type="ECO:0000256" key="3">
    <source>
        <dbReference type="ARBA" id="ARBA00022512"/>
    </source>
</evidence>
<comment type="similarity">
    <text evidence="2 6">Belongs to the fungal hydrophobin family.</text>
</comment>
<dbReference type="Pfam" id="PF01185">
    <property type="entry name" value="Hydrophobin"/>
    <property type="match status" value="1"/>
</dbReference>
<dbReference type="Proteomes" id="UP000054279">
    <property type="component" value="Unassembled WGS sequence"/>
</dbReference>
<dbReference type="GO" id="GO:0009277">
    <property type="term" value="C:fungal-type cell wall"/>
    <property type="evidence" value="ECO:0007669"/>
    <property type="project" value="InterPro"/>
</dbReference>
<dbReference type="GO" id="GO:0005199">
    <property type="term" value="F:structural constituent of cell wall"/>
    <property type="evidence" value="ECO:0007669"/>
    <property type="project" value="InterPro"/>
</dbReference>
<keyword evidence="8" id="KW-1185">Reference proteome</keyword>
<evidence type="ECO:0000256" key="5">
    <source>
        <dbReference type="ARBA" id="ARBA00023157"/>
    </source>
</evidence>
<dbReference type="SMART" id="SM00075">
    <property type="entry name" value="HYDRO"/>
    <property type="match status" value="1"/>
</dbReference>
<evidence type="ECO:0000256" key="1">
    <source>
        <dbReference type="ARBA" id="ARBA00004191"/>
    </source>
</evidence>
<keyword evidence="6" id="KW-0732">Signal</keyword>
<feature type="non-terminal residue" evidence="7">
    <location>
        <position position="98"/>
    </location>
</feature>
<name>A0A0C9UBN3_SPHS4</name>
<evidence type="ECO:0000313" key="8">
    <source>
        <dbReference type="Proteomes" id="UP000054279"/>
    </source>
</evidence>
<protein>
    <recommendedName>
        <fullName evidence="6">Hydrophobin</fullName>
    </recommendedName>
</protein>
<dbReference type="EMBL" id="KN838163">
    <property type="protein sequence ID" value="KIJ22510.1"/>
    <property type="molecule type" value="Genomic_DNA"/>
</dbReference>
<dbReference type="InterPro" id="IPR001338">
    <property type="entry name" value="Class_I_Hydrophobin"/>
</dbReference>
<evidence type="ECO:0000256" key="4">
    <source>
        <dbReference type="ARBA" id="ARBA00022525"/>
    </source>
</evidence>